<dbReference type="SMART" id="SM00245">
    <property type="entry name" value="TSPc"/>
    <property type="match status" value="1"/>
</dbReference>
<dbReference type="SUPFAM" id="SSF50156">
    <property type="entry name" value="PDZ domain-like"/>
    <property type="match status" value="1"/>
</dbReference>
<evidence type="ECO:0000313" key="8">
    <source>
        <dbReference type="EMBL" id="PJF47374.1"/>
    </source>
</evidence>
<accession>A0A2M8QC54</accession>
<sequence>MMDRSDSASSSLVKNIALGLLGMFIGALIFILGMTAGVVLSRPGGLLFTGASPFPPNVAASAGDSDAAAGQQELNFALINEVINRLRTQWYGEMPSSAQLTDGAIKGLVNALGDEFTQYVEPRFAKLMNEDITGTFEGIGATLKQTPSGGVQVVRTFPGMPADRGGVLPGDIIEAVDGVSTQGLNSTEVAAMVRGPRGTTVTLTLRRANRSRPFQVTLVRERIEIPLVSSRMVGDGSIGYISLFDFSQPASKQLEKHLKAILEKQPRALIFDLRDNPGGLLSQAKEVGDIFLKRGTFVIERDYRGNKKVTSTSDRGIAQDIPMVVLVNGGSASAAEIVAGALQDRGRATLIGERTFGKGSVQSPQTLSNGGQLRITIERWYTPNDRAIHGVGITPDYVVSNPPEDARDGKDPQLEAAIEFLITGKTPAPTPIPTVAPTPLP</sequence>
<name>A0A2M8QC54_9CHLR</name>
<dbReference type="InterPro" id="IPR005151">
    <property type="entry name" value="Tail-specific_protease"/>
</dbReference>
<dbReference type="NCBIfam" id="TIGR00225">
    <property type="entry name" value="prc"/>
    <property type="match status" value="1"/>
</dbReference>
<keyword evidence="2 5" id="KW-0645">Protease</keyword>
<comment type="similarity">
    <text evidence="1 5">Belongs to the peptidase S41A family.</text>
</comment>
<keyword evidence="6" id="KW-0472">Membrane</keyword>
<evidence type="ECO:0000256" key="3">
    <source>
        <dbReference type="ARBA" id="ARBA00022801"/>
    </source>
</evidence>
<dbReference type="InterPro" id="IPR041489">
    <property type="entry name" value="PDZ_6"/>
</dbReference>
<organism evidence="8 9">
    <name type="scientific">Candidatus Thermofonsia Clade 3 bacterium</name>
    <dbReference type="NCBI Taxonomy" id="2364212"/>
    <lineage>
        <taxon>Bacteria</taxon>
        <taxon>Bacillati</taxon>
        <taxon>Chloroflexota</taxon>
        <taxon>Candidatus Thermofontia</taxon>
        <taxon>Candidatus Thermofonsia Clade 3</taxon>
    </lineage>
</organism>
<dbReference type="PROSITE" id="PS50106">
    <property type="entry name" value="PDZ"/>
    <property type="match status" value="1"/>
</dbReference>
<dbReference type="InterPro" id="IPR004447">
    <property type="entry name" value="Peptidase_S41A"/>
</dbReference>
<protein>
    <submittedName>
        <fullName evidence="8">Peptidase S41</fullName>
    </submittedName>
</protein>
<dbReference type="FunFam" id="2.30.42.10:FF:000063">
    <property type="entry name" value="Peptidase, S41 family"/>
    <property type="match status" value="1"/>
</dbReference>
<dbReference type="Pfam" id="PF03572">
    <property type="entry name" value="Peptidase_S41"/>
    <property type="match status" value="1"/>
</dbReference>
<reference evidence="8 9" key="1">
    <citation type="submission" date="2017-11" db="EMBL/GenBank/DDBJ databases">
        <title>Evolution of Phototrophy in the Chloroflexi Phylum Driven by Horizontal Gene Transfer.</title>
        <authorList>
            <person name="Ward L.M."/>
            <person name="Hemp J."/>
            <person name="Shih P.M."/>
            <person name="Mcglynn S.E."/>
            <person name="Fischer W."/>
        </authorList>
    </citation>
    <scope>NUCLEOTIDE SEQUENCE [LARGE SCALE GENOMIC DNA]</scope>
    <source>
        <strain evidence="8">JP3_7</strain>
    </source>
</reference>
<comment type="caution">
    <text evidence="8">The sequence shown here is derived from an EMBL/GenBank/DDBJ whole genome shotgun (WGS) entry which is preliminary data.</text>
</comment>
<proteinExistence type="inferred from homology"/>
<dbReference type="GO" id="GO:0007165">
    <property type="term" value="P:signal transduction"/>
    <property type="evidence" value="ECO:0007669"/>
    <property type="project" value="TreeGrafter"/>
</dbReference>
<dbReference type="GO" id="GO:0004175">
    <property type="term" value="F:endopeptidase activity"/>
    <property type="evidence" value="ECO:0007669"/>
    <property type="project" value="TreeGrafter"/>
</dbReference>
<dbReference type="CDD" id="cd07560">
    <property type="entry name" value="Peptidase_S41_CPP"/>
    <property type="match status" value="1"/>
</dbReference>
<keyword evidence="4 5" id="KW-0720">Serine protease</keyword>
<dbReference type="Pfam" id="PF17820">
    <property type="entry name" value="PDZ_6"/>
    <property type="match status" value="1"/>
</dbReference>
<evidence type="ECO:0000256" key="5">
    <source>
        <dbReference type="RuleBase" id="RU004404"/>
    </source>
</evidence>
<keyword evidence="3 5" id="KW-0378">Hydrolase</keyword>
<evidence type="ECO:0000259" key="7">
    <source>
        <dbReference type="PROSITE" id="PS50106"/>
    </source>
</evidence>
<dbReference type="InterPro" id="IPR036034">
    <property type="entry name" value="PDZ_sf"/>
</dbReference>
<feature type="domain" description="PDZ" evidence="7">
    <location>
        <begin position="134"/>
        <end position="208"/>
    </location>
</feature>
<feature type="transmembrane region" description="Helical" evidence="6">
    <location>
        <begin position="12"/>
        <end position="40"/>
    </location>
</feature>
<evidence type="ECO:0000256" key="1">
    <source>
        <dbReference type="ARBA" id="ARBA00009179"/>
    </source>
</evidence>
<dbReference type="PANTHER" id="PTHR32060">
    <property type="entry name" value="TAIL-SPECIFIC PROTEASE"/>
    <property type="match status" value="1"/>
</dbReference>
<dbReference type="PANTHER" id="PTHR32060:SF30">
    <property type="entry name" value="CARBOXY-TERMINAL PROCESSING PROTEASE CTPA"/>
    <property type="match status" value="1"/>
</dbReference>
<evidence type="ECO:0000313" key="9">
    <source>
        <dbReference type="Proteomes" id="UP000230790"/>
    </source>
</evidence>
<dbReference type="Gene3D" id="3.30.750.44">
    <property type="match status" value="1"/>
</dbReference>
<dbReference type="AlphaFoldDB" id="A0A2M8QC54"/>
<evidence type="ECO:0000256" key="4">
    <source>
        <dbReference type="ARBA" id="ARBA00022825"/>
    </source>
</evidence>
<dbReference type="SUPFAM" id="SSF52096">
    <property type="entry name" value="ClpP/crotonase"/>
    <property type="match status" value="1"/>
</dbReference>
<keyword evidence="6" id="KW-1133">Transmembrane helix</keyword>
<dbReference type="InterPro" id="IPR029045">
    <property type="entry name" value="ClpP/crotonase-like_dom_sf"/>
</dbReference>
<dbReference type="GO" id="GO:0006508">
    <property type="term" value="P:proteolysis"/>
    <property type="evidence" value="ECO:0007669"/>
    <property type="project" value="UniProtKB-KW"/>
</dbReference>
<dbReference type="GO" id="GO:0008236">
    <property type="term" value="F:serine-type peptidase activity"/>
    <property type="evidence" value="ECO:0007669"/>
    <property type="project" value="UniProtKB-KW"/>
</dbReference>
<gene>
    <name evidence="8" type="ORF">CUN48_09000</name>
</gene>
<dbReference type="Proteomes" id="UP000230790">
    <property type="component" value="Unassembled WGS sequence"/>
</dbReference>
<dbReference type="CDD" id="cd06782">
    <property type="entry name" value="cpPDZ_CPP-like"/>
    <property type="match status" value="1"/>
</dbReference>
<dbReference type="Gene3D" id="3.90.226.10">
    <property type="entry name" value="2-enoyl-CoA Hydratase, Chain A, domain 1"/>
    <property type="match status" value="1"/>
</dbReference>
<evidence type="ECO:0000256" key="2">
    <source>
        <dbReference type="ARBA" id="ARBA00022670"/>
    </source>
</evidence>
<dbReference type="EMBL" id="PGTN01000052">
    <property type="protein sequence ID" value="PJF47374.1"/>
    <property type="molecule type" value="Genomic_DNA"/>
</dbReference>
<dbReference type="InterPro" id="IPR001478">
    <property type="entry name" value="PDZ"/>
</dbReference>
<keyword evidence="6" id="KW-0812">Transmembrane</keyword>
<dbReference type="SMART" id="SM00228">
    <property type="entry name" value="PDZ"/>
    <property type="match status" value="1"/>
</dbReference>
<dbReference type="Gene3D" id="2.30.42.10">
    <property type="match status" value="1"/>
</dbReference>
<evidence type="ECO:0000256" key="6">
    <source>
        <dbReference type="SAM" id="Phobius"/>
    </source>
</evidence>
<dbReference type="GO" id="GO:0030288">
    <property type="term" value="C:outer membrane-bounded periplasmic space"/>
    <property type="evidence" value="ECO:0007669"/>
    <property type="project" value="TreeGrafter"/>
</dbReference>